<organism evidence="1 2">
    <name type="scientific">Timema podura</name>
    <name type="common">Walking stick</name>
    <dbReference type="NCBI Taxonomy" id="61482"/>
    <lineage>
        <taxon>Eukaryota</taxon>
        <taxon>Metazoa</taxon>
        <taxon>Ecdysozoa</taxon>
        <taxon>Arthropoda</taxon>
        <taxon>Hexapoda</taxon>
        <taxon>Insecta</taxon>
        <taxon>Pterygota</taxon>
        <taxon>Neoptera</taxon>
        <taxon>Polyneoptera</taxon>
        <taxon>Phasmatodea</taxon>
        <taxon>Timematodea</taxon>
        <taxon>Timematoidea</taxon>
        <taxon>Timematidae</taxon>
        <taxon>Timema</taxon>
    </lineage>
</organism>
<reference evidence="1" key="1">
    <citation type="submission" date="2021-03" db="EMBL/GenBank/DDBJ databases">
        <authorList>
            <person name="Tran Van P."/>
        </authorList>
    </citation>
    <scope>NUCLEOTIDE SEQUENCE</scope>
</reference>
<feature type="non-terminal residue" evidence="1">
    <location>
        <position position="42"/>
    </location>
</feature>
<dbReference type="EMBL" id="CAJPIN010008452">
    <property type="protein sequence ID" value="CAG2058993.1"/>
    <property type="molecule type" value="Genomic_DNA"/>
</dbReference>
<protein>
    <submittedName>
        <fullName evidence="1">Uncharacterized protein</fullName>
    </submittedName>
</protein>
<sequence>MLMGLRWVDFKGSVITFIWREQETTCNTPDQERTIISPSSAV</sequence>
<name>A0ABN7P0U6_TIMPD</name>
<comment type="caution">
    <text evidence="1">The sequence shown here is derived from an EMBL/GenBank/DDBJ whole genome shotgun (WGS) entry which is preliminary data.</text>
</comment>
<proteinExistence type="predicted"/>
<keyword evidence="2" id="KW-1185">Reference proteome</keyword>
<evidence type="ECO:0000313" key="2">
    <source>
        <dbReference type="Proteomes" id="UP001153148"/>
    </source>
</evidence>
<accession>A0ABN7P0U6</accession>
<evidence type="ECO:0000313" key="1">
    <source>
        <dbReference type="EMBL" id="CAG2058993.1"/>
    </source>
</evidence>
<gene>
    <name evidence="1" type="ORF">TPAB3V08_LOCUS5959</name>
</gene>
<dbReference type="Proteomes" id="UP001153148">
    <property type="component" value="Unassembled WGS sequence"/>
</dbReference>